<name>A0A327WEL7_9BACT</name>
<evidence type="ECO:0000313" key="3">
    <source>
        <dbReference type="Proteomes" id="UP000249819"/>
    </source>
</evidence>
<dbReference type="GO" id="GO:0016706">
    <property type="term" value="F:2-oxoglutarate-dependent dioxygenase activity"/>
    <property type="evidence" value="ECO:0007669"/>
    <property type="project" value="UniProtKB-ARBA"/>
</dbReference>
<dbReference type="Proteomes" id="UP000249819">
    <property type="component" value="Unassembled WGS sequence"/>
</dbReference>
<organism evidence="2 3">
    <name type="scientific">Chitinophaga dinghuensis</name>
    <dbReference type="NCBI Taxonomy" id="1539050"/>
    <lineage>
        <taxon>Bacteria</taxon>
        <taxon>Pseudomonadati</taxon>
        <taxon>Bacteroidota</taxon>
        <taxon>Chitinophagia</taxon>
        <taxon>Chitinophagales</taxon>
        <taxon>Chitinophagaceae</taxon>
        <taxon>Chitinophaga</taxon>
    </lineage>
</organism>
<sequence length="285" mass="33759">MILFQETAPRPELQKLTSSRNLVWLTWSDTFRKSHADFDKQLSKISEVDFIYLSKYKDYNYSFSVALSKLDKSFLHDFRNYAYSLFHFDPEDRIVFFTNLIDRKINAKLFHFLFALFRSSLTEITNDKMGALYSPLTSGKQESEFPLHCDLYIPKILFNVYEHVPRDASGSSAFLELSELFEVVIPKLGKVPASTIQRMKKLIYDDTRQDNYDELYALLYDEQYHWSEKIHQVMDKHKFSIKLHKGEGYMLNDRIWMHGRNKTSGGISSKRLHRLIFNNFQLLNK</sequence>
<keyword evidence="1" id="KW-0560">Oxidoreductase</keyword>
<dbReference type="InterPro" id="IPR042098">
    <property type="entry name" value="TauD-like_sf"/>
</dbReference>
<dbReference type="EMBL" id="QLMA01000002">
    <property type="protein sequence ID" value="RAJ85856.1"/>
    <property type="molecule type" value="Genomic_DNA"/>
</dbReference>
<gene>
    <name evidence="2" type="ORF">CLV59_102562</name>
</gene>
<reference evidence="2 3" key="1">
    <citation type="submission" date="2018-06" db="EMBL/GenBank/DDBJ databases">
        <title>Genomic Encyclopedia of Archaeal and Bacterial Type Strains, Phase II (KMG-II): from individual species to whole genera.</title>
        <authorList>
            <person name="Goeker M."/>
        </authorList>
    </citation>
    <scope>NUCLEOTIDE SEQUENCE [LARGE SCALE GENOMIC DNA]</scope>
    <source>
        <strain evidence="2 3">DSM 29821</strain>
    </source>
</reference>
<dbReference type="SUPFAM" id="SSF51197">
    <property type="entry name" value="Clavaminate synthase-like"/>
    <property type="match status" value="1"/>
</dbReference>
<evidence type="ECO:0008006" key="4">
    <source>
        <dbReference type="Google" id="ProtNLM"/>
    </source>
</evidence>
<dbReference type="OrthoDB" id="3540068at2"/>
<dbReference type="Gene3D" id="3.60.130.10">
    <property type="entry name" value="Clavaminate synthase-like"/>
    <property type="match status" value="1"/>
</dbReference>
<protein>
    <recommendedName>
        <fullName evidence="4">TfdA family taurine catabolism dioxygenase TauD</fullName>
    </recommendedName>
</protein>
<dbReference type="RefSeq" id="WP_111591485.1">
    <property type="nucleotide sequence ID" value="NZ_QLMA01000002.1"/>
</dbReference>
<keyword evidence="3" id="KW-1185">Reference proteome</keyword>
<evidence type="ECO:0000256" key="1">
    <source>
        <dbReference type="ARBA" id="ARBA00023002"/>
    </source>
</evidence>
<comment type="caution">
    <text evidence="2">The sequence shown here is derived from an EMBL/GenBank/DDBJ whole genome shotgun (WGS) entry which is preliminary data.</text>
</comment>
<accession>A0A327WEL7</accession>
<dbReference type="AlphaFoldDB" id="A0A327WEL7"/>
<evidence type="ECO:0000313" key="2">
    <source>
        <dbReference type="EMBL" id="RAJ85856.1"/>
    </source>
</evidence>
<proteinExistence type="predicted"/>